<evidence type="ECO:0000256" key="1">
    <source>
        <dbReference type="SAM" id="Phobius"/>
    </source>
</evidence>
<dbReference type="AlphaFoldDB" id="A0A917F170"/>
<comment type="caution">
    <text evidence="2">The sequence shown here is derived from an EMBL/GenBank/DDBJ whole genome shotgun (WGS) entry which is preliminary data.</text>
</comment>
<reference evidence="2" key="2">
    <citation type="submission" date="2020-09" db="EMBL/GenBank/DDBJ databases">
        <authorList>
            <person name="Sun Q."/>
            <person name="Zhou Y."/>
        </authorList>
    </citation>
    <scope>NUCLEOTIDE SEQUENCE</scope>
    <source>
        <strain evidence="2">CGMCC 1.16067</strain>
    </source>
</reference>
<feature type="transmembrane region" description="Helical" evidence="1">
    <location>
        <begin position="7"/>
        <end position="40"/>
    </location>
</feature>
<dbReference type="EMBL" id="BMKQ01000001">
    <property type="protein sequence ID" value="GGF32540.1"/>
    <property type="molecule type" value="Genomic_DNA"/>
</dbReference>
<dbReference type="Proteomes" id="UP000649179">
    <property type="component" value="Unassembled WGS sequence"/>
</dbReference>
<dbReference type="RefSeq" id="WP_229660489.1">
    <property type="nucleotide sequence ID" value="NZ_BMKQ01000001.1"/>
</dbReference>
<accession>A0A917F170</accession>
<protein>
    <submittedName>
        <fullName evidence="2">Membrane protein</fullName>
    </submittedName>
</protein>
<evidence type="ECO:0000313" key="2">
    <source>
        <dbReference type="EMBL" id="GGF32540.1"/>
    </source>
</evidence>
<keyword evidence="3" id="KW-1185">Reference proteome</keyword>
<feature type="transmembrane region" description="Helical" evidence="1">
    <location>
        <begin position="46"/>
        <end position="67"/>
    </location>
</feature>
<gene>
    <name evidence="2" type="ORF">GCM10011519_02450</name>
</gene>
<feature type="transmembrane region" description="Helical" evidence="1">
    <location>
        <begin position="79"/>
        <end position="112"/>
    </location>
</feature>
<keyword evidence="1" id="KW-0812">Transmembrane</keyword>
<feature type="transmembrane region" description="Helical" evidence="1">
    <location>
        <begin position="132"/>
        <end position="156"/>
    </location>
</feature>
<dbReference type="InterPro" id="IPR007403">
    <property type="entry name" value="DUF456"/>
</dbReference>
<proteinExistence type="predicted"/>
<sequence>MILTTVLVGVVLAVGLVGIVVPLLPGSALVAVALLVWAAVVGSPAAWTVTAVAVLLLGVGTVTKYVVPGRRLRDAGTPTSTLLVGGVLGVVGFFVIPVVGLVLGFVVGVYLAELRRLGHGAAWPATTGALRAVGLSVLIELTAALLATVIWAGAVLTGVGR</sequence>
<keyword evidence="1" id="KW-0472">Membrane</keyword>
<organism evidence="2 3">
    <name type="scientific">Marmoricola endophyticus</name>
    <dbReference type="NCBI Taxonomy" id="2040280"/>
    <lineage>
        <taxon>Bacteria</taxon>
        <taxon>Bacillati</taxon>
        <taxon>Actinomycetota</taxon>
        <taxon>Actinomycetes</taxon>
        <taxon>Propionibacteriales</taxon>
        <taxon>Nocardioidaceae</taxon>
        <taxon>Marmoricola</taxon>
    </lineage>
</organism>
<evidence type="ECO:0000313" key="3">
    <source>
        <dbReference type="Proteomes" id="UP000649179"/>
    </source>
</evidence>
<name>A0A917F170_9ACTN</name>
<dbReference type="Pfam" id="PF04306">
    <property type="entry name" value="DUF456"/>
    <property type="match status" value="1"/>
</dbReference>
<reference evidence="2" key="1">
    <citation type="journal article" date="2014" name="Int. J. Syst. Evol. Microbiol.">
        <title>Complete genome sequence of Corynebacterium casei LMG S-19264T (=DSM 44701T), isolated from a smear-ripened cheese.</title>
        <authorList>
            <consortium name="US DOE Joint Genome Institute (JGI-PGF)"/>
            <person name="Walter F."/>
            <person name="Albersmeier A."/>
            <person name="Kalinowski J."/>
            <person name="Ruckert C."/>
        </authorList>
    </citation>
    <scope>NUCLEOTIDE SEQUENCE</scope>
    <source>
        <strain evidence="2">CGMCC 1.16067</strain>
    </source>
</reference>
<keyword evidence="1" id="KW-1133">Transmembrane helix</keyword>